<gene>
    <name evidence="1" type="ORF">CWS20_08085</name>
</gene>
<reference evidence="1 2" key="1">
    <citation type="journal article" date="2010" name="Int. J. Syst. Evol. Microbiol.">
        <title>Bacillus horneckiae sp. nov., isolated from a spacecraft-assembly clean room.</title>
        <authorList>
            <person name="Vaishampayan P."/>
            <person name="Probst A."/>
            <person name="Krishnamurthi S."/>
            <person name="Ghosh S."/>
            <person name="Osman S."/>
            <person name="McDowall A."/>
            <person name="Ruckmani A."/>
            <person name="Mayilraj S."/>
            <person name="Venkateswaran K."/>
        </authorList>
    </citation>
    <scope>NUCLEOTIDE SEQUENCE [LARGE SCALE GENOMIC DNA]</scope>
    <source>
        <strain evidence="2">1PO1SC</strain>
    </source>
</reference>
<evidence type="ECO:0000313" key="1">
    <source>
        <dbReference type="EMBL" id="PKG29469.1"/>
    </source>
</evidence>
<proteinExistence type="predicted"/>
<dbReference type="STRING" id="549687.GCA_001636335_03250"/>
<keyword evidence="2" id="KW-1185">Reference proteome</keyword>
<dbReference type="Proteomes" id="UP000233343">
    <property type="component" value="Unassembled WGS sequence"/>
</dbReference>
<evidence type="ECO:0000313" key="2">
    <source>
        <dbReference type="Proteomes" id="UP000233343"/>
    </source>
</evidence>
<accession>A0A2N0ZIX9</accession>
<name>A0A2N0ZIX9_9BACI</name>
<dbReference type="AlphaFoldDB" id="A0A2N0ZIX9"/>
<sequence length="270" mass="30210">MLMQLIKNLNLLKGGEKHMETSKHPLKNNIVPFFGNGEIVSLPNIVVSSSESKRRIEELQTFVEEVMVKGVDYGLVDGFSKPTLLKPGAEKLCDVFGFSKTADVVNRIEQWDSGIFAYEVKMTLIRKDNGLVEAEGLGSCNSRESSFQQQDPYTIVNTVLKMAKKRALIDAVLSATRSSGIFTQDIEDFPQAKTKAIKGGGEQATKAQLQKIFRIVNEMDMPTDVAKELMKMTFGVERSTQLTKKQASDFIQDLLVLKEVRTMDEQIHID</sequence>
<comment type="caution">
    <text evidence="1">The sequence shown here is derived from an EMBL/GenBank/DDBJ whole genome shotgun (WGS) entry which is preliminary data.</text>
</comment>
<dbReference type="EMBL" id="PISD01000015">
    <property type="protein sequence ID" value="PKG29469.1"/>
    <property type="molecule type" value="Genomic_DNA"/>
</dbReference>
<organism evidence="1 2">
    <name type="scientific">Cytobacillus horneckiae</name>
    <dbReference type="NCBI Taxonomy" id="549687"/>
    <lineage>
        <taxon>Bacteria</taxon>
        <taxon>Bacillati</taxon>
        <taxon>Bacillota</taxon>
        <taxon>Bacilli</taxon>
        <taxon>Bacillales</taxon>
        <taxon>Bacillaceae</taxon>
        <taxon>Cytobacillus</taxon>
    </lineage>
</organism>
<protein>
    <submittedName>
        <fullName evidence="1">Uncharacterized protein</fullName>
    </submittedName>
</protein>